<dbReference type="PANTHER" id="PTHR11177:SF317">
    <property type="entry name" value="CHITINASE 12-RELATED"/>
    <property type="match status" value="1"/>
</dbReference>
<keyword evidence="5" id="KW-1185">Reference proteome</keyword>
<evidence type="ECO:0000313" key="5">
    <source>
        <dbReference type="Proteomes" id="UP001195769"/>
    </source>
</evidence>
<keyword evidence="2" id="KW-0732">Signal</keyword>
<keyword evidence="4" id="KW-0378">Hydrolase</keyword>
<dbReference type="InterPro" id="IPR001223">
    <property type="entry name" value="Glyco_hydro18_cat"/>
</dbReference>
<evidence type="ECO:0000313" key="4">
    <source>
        <dbReference type="EMBL" id="KAG1902508.1"/>
    </source>
</evidence>
<dbReference type="PROSITE" id="PS51910">
    <property type="entry name" value="GH18_2"/>
    <property type="match status" value="1"/>
</dbReference>
<dbReference type="InterPro" id="IPR029070">
    <property type="entry name" value="Chitinase_insertion_sf"/>
</dbReference>
<organism evidence="4 5">
    <name type="scientific">Suillus fuscotomentosus</name>
    <dbReference type="NCBI Taxonomy" id="1912939"/>
    <lineage>
        <taxon>Eukaryota</taxon>
        <taxon>Fungi</taxon>
        <taxon>Dikarya</taxon>
        <taxon>Basidiomycota</taxon>
        <taxon>Agaricomycotina</taxon>
        <taxon>Agaricomycetes</taxon>
        <taxon>Agaricomycetidae</taxon>
        <taxon>Boletales</taxon>
        <taxon>Suillineae</taxon>
        <taxon>Suillaceae</taxon>
        <taxon>Suillus</taxon>
    </lineage>
</organism>
<dbReference type="Proteomes" id="UP001195769">
    <property type="component" value="Unassembled WGS sequence"/>
</dbReference>
<name>A0AAD4ECN7_9AGAM</name>
<feature type="region of interest" description="Disordered" evidence="1">
    <location>
        <begin position="27"/>
        <end position="53"/>
    </location>
</feature>
<dbReference type="GO" id="GO:0004568">
    <property type="term" value="F:chitinase activity"/>
    <property type="evidence" value="ECO:0007669"/>
    <property type="project" value="TreeGrafter"/>
</dbReference>
<protein>
    <submittedName>
        <fullName evidence="4">Glycoside hydrolase family 18 protein</fullName>
    </submittedName>
</protein>
<dbReference type="Gene3D" id="3.10.50.10">
    <property type="match status" value="1"/>
</dbReference>
<dbReference type="GO" id="GO:0005975">
    <property type="term" value="P:carbohydrate metabolic process"/>
    <property type="evidence" value="ECO:0007669"/>
    <property type="project" value="InterPro"/>
</dbReference>
<feature type="chain" id="PRO_5042199697" evidence="2">
    <location>
        <begin position="19"/>
        <end position="442"/>
    </location>
</feature>
<dbReference type="Pfam" id="PF00704">
    <property type="entry name" value="Glyco_hydro_18"/>
    <property type="match status" value="1"/>
</dbReference>
<gene>
    <name evidence="4" type="ORF">F5891DRAFT_1024423</name>
</gene>
<dbReference type="GO" id="GO:0008061">
    <property type="term" value="F:chitin binding"/>
    <property type="evidence" value="ECO:0007669"/>
    <property type="project" value="InterPro"/>
</dbReference>
<reference evidence="4" key="1">
    <citation type="journal article" date="2020" name="New Phytol.">
        <title>Comparative genomics reveals dynamic genome evolution in host specialist ectomycorrhizal fungi.</title>
        <authorList>
            <person name="Lofgren L.A."/>
            <person name="Nguyen N.H."/>
            <person name="Vilgalys R."/>
            <person name="Ruytinx J."/>
            <person name="Liao H.L."/>
            <person name="Branco S."/>
            <person name="Kuo A."/>
            <person name="LaButti K."/>
            <person name="Lipzen A."/>
            <person name="Andreopoulos W."/>
            <person name="Pangilinan J."/>
            <person name="Riley R."/>
            <person name="Hundley H."/>
            <person name="Na H."/>
            <person name="Barry K."/>
            <person name="Grigoriev I.V."/>
            <person name="Stajich J.E."/>
            <person name="Kennedy P.G."/>
        </authorList>
    </citation>
    <scope>NUCLEOTIDE SEQUENCE</scope>
    <source>
        <strain evidence="4">FC203</strain>
    </source>
</reference>
<dbReference type="SMART" id="SM00636">
    <property type="entry name" value="Glyco_18"/>
    <property type="match status" value="1"/>
</dbReference>
<dbReference type="GO" id="GO:0005576">
    <property type="term" value="C:extracellular region"/>
    <property type="evidence" value="ECO:0007669"/>
    <property type="project" value="TreeGrafter"/>
</dbReference>
<dbReference type="EMBL" id="JABBWK010000017">
    <property type="protein sequence ID" value="KAG1902508.1"/>
    <property type="molecule type" value="Genomic_DNA"/>
</dbReference>
<dbReference type="Gene3D" id="3.20.20.80">
    <property type="entry name" value="Glycosidases"/>
    <property type="match status" value="2"/>
</dbReference>
<dbReference type="SUPFAM" id="SSF54556">
    <property type="entry name" value="Chitinase insertion domain"/>
    <property type="match status" value="1"/>
</dbReference>
<proteinExistence type="predicted"/>
<comment type="caution">
    <text evidence="4">The sequence shown here is derived from an EMBL/GenBank/DDBJ whole genome shotgun (WGS) entry which is preliminary data.</text>
</comment>
<feature type="domain" description="GH18" evidence="3">
    <location>
        <begin position="60"/>
        <end position="441"/>
    </location>
</feature>
<sequence>MKFSLVIASLLVLPFAAAAPTCSLRSSSAASASTPTSTTTSTSASGPVSTSTPVNPGNGSIAMAWFANWHTDYTVADIKWEGFNRMAYFGAITSASGTAIMTVSDSAPSGPVTFVAAAKQNNVVPVLTIGGWDGSIYFSSSISTSSNRTTFVQSIVSMVNKYGFQGVEFDWEYPGSANGLSCNTQSSQDTANLLSTLQELKTALPNVSFSAATPVKPWNDATGNPSTDLTSFAQVLDYVEIMNYDVYGDGFSKVVGPNSPLDDSCAPAADQTGSATSAVKLWTAAGFSASQIVLGVPSYGHGYSISQSAAVQANTLASYPTFNTNNPILGDSWDAAGPDACGVNQPASGDFNFWGLIDAGFLNQDGSVASGMTSRFDNCSQTPYVYNPNTQIMVAYDDAQSFTAKGKFIKQAGLAGFALWEVGGDYNNILLNAINGAISGSS</sequence>
<dbReference type="InterPro" id="IPR050314">
    <property type="entry name" value="Glycosyl_Hydrlase_18"/>
</dbReference>
<dbReference type="GeneID" id="64655624"/>
<evidence type="ECO:0000259" key="3">
    <source>
        <dbReference type="PROSITE" id="PS51910"/>
    </source>
</evidence>
<dbReference type="AlphaFoldDB" id="A0AAD4ECN7"/>
<dbReference type="PANTHER" id="PTHR11177">
    <property type="entry name" value="CHITINASE"/>
    <property type="match status" value="1"/>
</dbReference>
<evidence type="ECO:0000256" key="1">
    <source>
        <dbReference type="SAM" id="MobiDB-lite"/>
    </source>
</evidence>
<accession>A0AAD4ECN7</accession>
<dbReference type="RefSeq" id="XP_041228083.1">
    <property type="nucleotide sequence ID" value="XM_041361326.1"/>
</dbReference>
<evidence type="ECO:0000256" key="2">
    <source>
        <dbReference type="SAM" id="SignalP"/>
    </source>
</evidence>
<dbReference type="SUPFAM" id="SSF51445">
    <property type="entry name" value="(Trans)glycosidases"/>
    <property type="match status" value="1"/>
</dbReference>
<dbReference type="InterPro" id="IPR011583">
    <property type="entry name" value="Chitinase_II/V-like_cat"/>
</dbReference>
<feature type="signal peptide" evidence="2">
    <location>
        <begin position="1"/>
        <end position="18"/>
    </location>
</feature>
<dbReference type="GO" id="GO:0006032">
    <property type="term" value="P:chitin catabolic process"/>
    <property type="evidence" value="ECO:0007669"/>
    <property type="project" value="TreeGrafter"/>
</dbReference>
<dbReference type="InterPro" id="IPR017853">
    <property type="entry name" value="GH"/>
</dbReference>